<evidence type="ECO:0000259" key="9">
    <source>
        <dbReference type="SMART" id="SM00737"/>
    </source>
</evidence>
<dbReference type="VEuPathDB" id="FungiDB:ASPSYDRAFT_152434"/>
<organism evidence="10 11">
    <name type="scientific">Aspergillus sydowii CBS 593.65</name>
    <dbReference type="NCBI Taxonomy" id="1036612"/>
    <lineage>
        <taxon>Eukaryota</taxon>
        <taxon>Fungi</taxon>
        <taxon>Dikarya</taxon>
        <taxon>Ascomycota</taxon>
        <taxon>Pezizomycotina</taxon>
        <taxon>Eurotiomycetes</taxon>
        <taxon>Eurotiomycetidae</taxon>
        <taxon>Eurotiales</taxon>
        <taxon>Aspergillaceae</taxon>
        <taxon>Aspergillus</taxon>
        <taxon>Aspergillus subgen. Nidulantes</taxon>
    </lineage>
</organism>
<dbReference type="PANTHER" id="PTHR11306">
    <property type="entry name" value="NIEMANN PICK TYPE C2 PROTEIN NPC2-RELATED"/>
    <property type="match status" value="1"/>
</dbReference>
<dbReference type="PANTHER" id="PTHR11306:SF0">
    <property type="entry name" value="PHOSPHATIDYLGLYCEROL_PHOSPHATIDYLINOSITOL TRANSFER PROTEIN"/>
    <property type="match status" value="1"/>
</dbReference>
<evidence type="ECO:0000256" key="4">
    <source>
        <dbReference type="ARBA" id="ARBA00016056"/>
    </source>
</evidence>
<dbReference type="InterPro" id="IPR003172">
    <property type="entry name" value="ML_dom"/>
</dbReference>
<dbReference type="CDD" id="cd00917">
    <property type="entry name" value="PG-PI_TP"/>
    <property type="match status" value="1"/>
</dbReference>
<dbReference type="Pfam" id="PF02221">
    <property type="entry name" value="E1_DerP2_DerF2"/>
    <property type="match status" value="1"/>
</dbReference>
<protein>
    <recommendedName>
        <fullName evidence="4">Phosphatidylglycerol/phosphatidylinositol transfer protein</fullName>
    </recommendedName>
</protein>
<evidence type="ECO:0000313" key="11">
    <source>
        <dbReference type="Proteomes" id="UP000184356"/>
    </source>
</evidence>
<sequence>MKLLSSAAALLLAPLAVTATPASLFGSGQDVIAQEYPVPGDNPLEFCTEPSSNLLDIKSVDLAPNPPKPGQTLKIKAEGVLHERVEKGAYVLLEVKYGLITLLRQRPDLCDQIVNVNLECPLEEGPLVLTREVDLPAQIPPGKYTVHADVYDKNDKRITCLDAKNIQFQVAIDMHSLPRL</sequence>
<dbReference type="GeneID" id="63758264"/>
<comment type="subunit">
    <text evidence="3">Monomer.</text>
</comment>
<evidence type="ECO:0000313" key="10">
    <source>
        <dbReference type="EMBL" id="OJJ58486.1"/>
    </source>
</evidence>
<keyword evidence="11" id="KW-1185">Reference proteome</keyword>
<keyword evidence="5" id="KW-0813">Transport</keyword>
<evidence type="ECO:0000256" key="5">
    <source>
        <dbReference type="ARBA" id="ARBA00022448"/>
    </source>
</evidence>
<dbReference type="FunFam" id="2.60.40.770:FF:000004">
    <property type="entry name" value="Phosphatidylglycerol/phosphatidylinositol transfer protein"/>
    <property type="match status" value="1"/>
</dbReference>
<keyword evidence="7" id="KW-0445">Lipid transport</keyword>
<dbReference type="InterPro" id="IPR039670">
    <property type="entry name" value="NPC2-like"/>
</dbReference>
<proteinExistence type="inferred from homology"/>
<reference evidence="11" key="1">
    <citation type="journal article" date="2017" name="Genome Biol.">
        <title>Comparative genomics reveals high biological diversity and specific adaptations in the industrially and medically important fungal genus Aspergillus.</title>
        <authorList>
            <person name="de Vries R.P."/>
            <person name="Riley R."/>
            <person name="Wiebenga A."/>
            <person name="Aguilar-Osorio G."/>
            <person name="Amillis S."/>
            <person name="Uchima C.A."/>
            <person name="Anderluh G."/>
            <person name="Asadollahi M."/>
            <person name="Askin M."/>
            <person name="Barry K."/>
            <person name="Battaglia E."/>
            <person name="Bayram O."/>
            <person name="Benocci T."/>
            <person name="Braus-Stromeyer S.A."/>
            <person name="Caldana C."/>
            <person name="Canovas D."/>
            <person name="Cerqueira G.C."/>
            <person name="Chen F."/>
            <person name="Chen W."/>
            <person name="Choi C."/>
            <person name="Clum A."/>
            <person name="Dos Santos R.A."/>
            <person name="Damasio A.R."/>
            <person name="Diallinas G."/>
            <person name="Emri T."/>
            <person name="Fekete E."/>
            <person name="Flipphi M."/>
            <person name="Freyberg S."/>
            <person name="Gallo A."/>
            <person name="Gournas C."/>
            <person name="Habgood R."/>
            <person name="Hainaut M."/>
            <person name="Harispe M.L."/>
            <person name="Henrissat B."/>
            <person name="Hilden K.S."/>
            <person name="Hope R."/>
            <person name="Hossain A."/>
            <person name="Karabika E."/>
            <person name="Karaffa L."/>
            <person name="Karanyi Z."/>
            <person name="Krasevec N."/>
            <person name="Kuo A."/>
            <person name="Kusch H."/>
            <person name="LaButti K."/>
            <person name="Lagendijk E.L."/>
            <person name="Lapidus A."/>
            <person name="Levasseur A."/>
            <person name="Lindquist E."/>
            <person name="Lipzen A."/>
            <person name="Logrieco A.F."/>
            <person name="MacCabe A."/>
            <person name="Maekelae M.R."/>
            <person name="Malavazi I."/>
            <person name="Melin P."/>
            <person name="Meyer V."/>
            <person name="Mielnichuk N."/>
            <person name="Miskei M."/>
            <person name="Molnar A.P."/>
            <person name="Mule G."/>
            <person name="Ngan C.Y."/>
            <person name="Orejas M."/>
            <person name="Orosz E."/>
            <person name="Ouedraogo J.P."/>
            <person name="Overkamp K.M."/>
            <person name="Park H.-S."/>
            <person name="Perrone G."/>
            <person name="Piumi F."/>
            <person name="Punt P.J."/>
            <person name="Ram A.F."/>
            <person name="Ramon A."/>
            <person name="Rauscher S."/>
            <person name="Record E."/>
            <person name="Riano-Pachon D.M."/>
            <person name="Robert V."/>
            <person name="Roehrig J."/>
            <person name="Ruller R."/>
            <person name="Salamov A."/>
            <person name="Salih N.S."/>
            <person name="Samson R.A."/>
            <person name="Sandor E."/>
            <person name="Sanguinetti M."/>
            <person name="Schuetze T."/>
            <person name="Sepcic K."/>
            <person name="Shelest E."/>
            <person name="Sherlock G."/>
            <person name="Sophianopoulou V."/>
            <person name="Squina F.M."/>
            <person name="Sun H."/>
            <person name="Susca A."/>
            <person name="Todd R.B."/>
            <person name="Tsang A."/>
            <person name="Unkles S.E."/>
            <person name="van de Wiele N."/>
            <person name="van Rossen-Uffink D."/>
            <person name="Oliveira J.V."/>
            <person name="Vesth T.C."/>
            <person name="Visser J."/>
            <person name="Yu J.-H."/>
            <person name="Zhou M."/>
            <person name="Andersen M.R."/>
            <person name="Archer D.B."/>
            <person name="Baker S.E."/>
            <person name="Benoit I."/>
            <person name="Brakhage A.A."/>
            <person name="Braus G.H."/>
            <person name="Fischer R."/>
            <person name="Frisvad J.C."/>
            <person name="Goldman G.H."/>
            <person name="Houbraken J."/>
            <person name="Oakley B."/>
            <person name="Pocsi I."/>
            <person name="Scazzocchio C."/>
            <person name="Seiboth B."/>
            <person name="vanKuyk P.A."/>
            <person name="Wortman J."/>
            <person name="Dyer P.S."/>
            <person name="Grigoriev I.V."/>
        </authorList>
    </citation>
    <scope>NUCLEOTIDE SEQUENCE [LARGE SCALE GENOMIC DNA]</scope>
    <source>
        <strain evidence="11">CBS 593.65</strain>
    </source>
</reference>
<gene>
    <name evidence="10" type="ORF">ASPSYDRAFT_152434</name>
</gene>
<dbReference type="InterPro" id="IPR033917">
    <property type="entry name" value="ML_PG-PI_TP"/>
</dbReference>
<dbReference type="RefSeq" id="XP_040702292.1">
    <property type="nucleotide sequence ID" value="XM_040842191.1"/>
</dbReference>
<dbReference type="SMART" id="SM00737">
    <property type="entry name" value="ML"/>
    <property type="match status" value="1"/>
</dbReference>
<name>A0A1L9TGD0_9EURO</name>
<feature type="chain" id="PRO_5012860679" description="Phosphatidylglycerol/phosphatidylinositol transfer protein" evidence="8">
    <location>
        <begin position="20"/>
        <end position="180"/>
    </location>
</feature>
<accession>A0A1L9TGD0</accession>
<evidence type="ECO:0000256" key="8">
    <source>
        <dbReference type="SAM" id="SignalP"/>
    </source>
</evidence>
<dbReference type="EMBL" id="KV878586">
    <property type="protein sequence ID" value="OJJ58486.1"/>
    <property type="molecule type" value="Genomic_DNA"/>
</dbReference>
<evidence type="ECO:0000256" key="3">
    <source>
        <dbReference type="ARBA" id="ARBA00011245"/>
    </source>
</evidence>
<evidence type="ECO:0000256" key="7">
    <source>
        <dbReference type="ARBA" id="ARBA00023055"/>
    </source>
</evidence>
<dbReference type="GO" id="GO:0032934">
    <property type="term" value="F:sterol binding"/>
    <property type="evidence" value="ECO:0007669"/>
    <property type="project" value="InterPro"/>
</dbReference>
<evidence type="ECO:0000256" key="6">
    <source>
        <dbReference type="ARBA" id="ARBA00022729"/>
    </source>
</evidence>
<dbReference type="Gene3D" id="2.60.40.770">
    <property type="match status" value="1"/>
</dbReference>
<feature type="domain" description="MD-2-related lipid-recognition" evidence="9">
    <location>
        <begin position="44"/>
        <end position="165"/>
    </location>
</feature>
<dbReference type="SUPFAM" id="SSF81296">
    <property type="entry name" value="E set domains"/>
    <property type="match status" value="1"/>
</dbReference>
<dbReference type="OrthoDB" id="6409159at2759"/>
<comment type="similarity">
    <text evidence="2">Belongs to the NPC2 family.</text>
</comment>
<keyword evidence="6 8" id="KW-0732">Signal</keyword>
<comment type="function">
    <text evidence="1">Catalyzes the intermembrane transfer of phosphatidylglycerol and phosphatidylinositol.</text>
</comment>
<evidence type="ECO:0000256" key="1">
    <source>
        <dbReference type="ARBA" id="ARBA00002053"/>
    </source>
</evidence>
<dbReference type="Proteomes" id="UP000184356">
    <property type="component" value="Unassembled WGS sequence"/>
</dbReference>
<dbReference type="InterPro" id="IPR014756">
    <property type="entry name" value="Ig_E-set"/>
</dbReference>
<dbReference type="GO" id="GO:0032366">
    <property type="term" value="P:intracellular sterol transport"/>
    <property type="evidence" value="ECO:0007669"/>
    <property type="project" value="InterPro"/>
</dbReference>
<evidence type="ECO:0000256" key="2">
    <source>
        <dbReference type="ARBA" id="ARBA00006370"/>
    </source>
</evidence>
<dbReference type="AlphaFoldDB" id="A0A1L9TGD0"/>
<dbReference type="STRING" id="1036612.A0A1L9TGD0"/>
<feature type="signal peptide" evidence="8">
    <location>
        <begin position="1"/>
        <end position="19"/>
    </location>
</feature>